<sequence length="211" mass="23229">MGVLLSFCLARVSGHLSPSDAVAGFVIHLREEFPEDFDRIATEEDAICLAFFRDAPKLCNVLMRQLPRNHGYMKGSGGIPLLGEQAAEESKQAIAASLKGFYLVFITASAPSAVVNQQKSQNQQKELDNPIVGYVYFAAKYILVKVAEHMQMDSFGAADASMLLSKRGGSKVNVFEEEFKNNGRQGSKTTRFDETPLNTTKQRAVVAKQYV</sequence>
<name>A0ACC0N644_RHOML</name>
<accession>A0ACC0N644</accession>
<evidence type="ECO:0000313" key="1">
    <source>
        <dbReference type="EMBL" id="KAI8548127.1"/>
    </source>
</evidence>
<keyword evidence="2" id="KW-1185">Reference proteome</keyword>
<dbReference type="EMBL" id="CM046394">
    <property type="protein sequence ID" value="KAI8548127.1"/>
    <property type="molecule type" value="Genomic_DNA"/>
</dbReference>
<comment type="caution">
    <text evidence="1">The sequence shown here is derived from an EMBL/GenBank/DDBJ whole genome shotgun (WGS) entry which is preliminary data.</text>
</comment>
<organism evidence="1 2">
    <name type="scientific">Rhododendron molle</name>
    <name type="common">Chinese azalea</name>
    <name type="synonym">Azalea mollis</name>
    <dbReference type="NCBI Taxonomy" id="49168"/>
    <lineage>
        <taxon>Eukaryota</taxon>
        <taxon>Viridiplantae</taxon>
        <taxon>Streptophyta</taxon>
        <taxon>Embryophyta</taxon>
        <taxon>Tracheophyta</taxon>
        <taxon>Spermatophyta</taxon>
        <taxon>Magnoliopsida</taxon>
        <taxon>eudicotyledons</taxon>
        <taxon>Gunneridae</taxon>
        <taxon>Pentapetalae</taxon>
        <taxon>asterids</taxon>
        <taxon>Ericales</taxon>
        <taxon>Ericaceae</taxon>
        <taxon>Ericoideae</taxon>
        <taxon>Rhodoreae</taxon>
        <taxon>Rhododendron</taxon>
    </lineage>
</organism>
<protein>
    <submittedName>
        <fullName evidence="1">Uncharacterized protein</fullName>
    </submittedName>
</protein>
<evidence type="ECO:0000313" key="2">
    <source>
        <dbReference type="Proteomes" id="UP001062846"/>
    </source>
</evidence>
<gene>
    <name evidence="1" type="ORF">RHMOL_Rhmol07G0248000</name>
</gene>
<dbReference type="Proteomes" id="UP001062846">
    <property type="component" value="Chromosome 7"/>
</dbReference>
<proteinExistence type="predicted"/>
<reference evidence="1" key="1">
    <citation type="submission" date="2022-02" db="EMBL/GenBank/DDBJ databases">
        <title>Plant Genome Project.</title>
        <authorList>
            <person name="Zhang R.-G."/>
        </authorList>
    </citation>
    <scope>NUCLEOTIDE SEQUENCE</scope>
    <source>
        <strain evidence="1">AT1</strain>
    </source>
</reference>